<organism evidence="2 3">
    <name type="scientific">Hymenobacter gelipurpurascens</name>
    <dbReference type="NCBI Taxonomy" id="89968"/>
    <lineage>
        <taxon>Bacteria</taxon>
        <taxon>Pseudomonadati</taxon>
        <taxon>Bacteroidota</taxon>
        <taxon>Cytophagia</taxon>
        <taxon>Cytophagales</taxon>
        <taxon>Hymenobacteraceae</taxon>
        <taxon>Hymenobacter</taxon>
    </lineage>
</organism>
<feature type="region of interest" description="Disordered" evidence="1">
    <location>
        <begin position="115"/>
        <end position="139"/>
    </location>
</feature>
<sequence length="139" mass="15162">MSFHKQPKDDTQHQNHLDGAVKILSSDLQEEADRSGLDNHFQRWIEDLKDVNNPELHQIVTDMQALKAHFNGGAIDKDLVSQLLGRLGTNTSKAAVFAENPNTAERVTKLGEALSAAAKQVHSPQENTAAQDLGQGSAQ</sequence>
<dbReference type="Proteomes" id="UP000198131">
    <property type="component" value="Unassembled WGS sequence"/>
</dbReference>
<keyword evidence="3" id="KW-1185">Reference proteome</keyword>
<reference evidence="3" key="1">
    <citation type="submission" date="2017-06" db="EMBL/GenBank/DDBJ databases">
        <authorList>
            <person name="Varghese N."/>
            <person name="Submissions S."/>
        </authorList>
    </citation>
    <scope>NUCLEOTIDE SEQUENCE [LARGE SCALE GENOMIC DNA]</scope>
    <source>
        <strain evidence="3">DSM 11116</strain>
    </source>
</reference>
<dbReference type="OrthoDB" id="881396at2"/>
<dbReference type="EMBL" id="FYEW01000002">
    <property type="protein sequence ID" value="SNC75064.1"/>
    <property type="molecule type" value="Genomic_DNA"/>
</dbReference>
<evidence type="ECO:0000313" key="3">
    <source>
        <dbReference type="Proteomes" id="UP000198131"/>
    </source>
</evidence>
<evidence type="ECO:0000256" key="1">
    <source>
        <dbReference type="SAM" id="MobiDB-lite"/>
    </source>
</evidence>
<name>A0A212UAI8_9BACT</name>
<dbReference type="RefSeq" id="WP_088844024.1">
    <property type="nucleotide sequence ID" value="NZ_FYEW01000002.1"/>
</dbReference>
<feature type="compositionally biased region" description="Polar residues" evidence="1">
    <location>
        <begin position="122"/>
        <end position="139"/>
    </location>
</feature>
<evidence type="ECO:0000313" key="2">
    <source>
        <dbReference type="EMBL" id="SNC75064.1"/>
    </source>
</evidence>
<protein>
    <submittedName>
        <fullName evidence="2">Uncharacterized protein</fullName>
    </submittedName>
</protein>
<gene>
    <name evidence="2" type="ORF">SAMN06265337_2686</name>
</gene>
<dbReference type="AlphaFoldDB" id="A0A212UAI8"/>
<accession>A0A212UAI8</accession>
<proteinExistence type="predicted"/>